<reference evidence="1" key="1">
    <citation type="journal article" date="2019" name="Sci. Rep.">
        <title>Draft genome of Tanacetum cinerariifolium, the natural source of mosquito coil.</title>
        <authorList>
            <person name="Yamashiro T."/>
            <person name="Shiraishi A."/>
            <person name="Satake H."/>
            <person name="Nakayama K."/>
        </authorList>
    </citation>
    <scope>NUCLEOTIDE SEQUENCE</scope>
</reference>
<dbReference type="EMBL" id="BKCJ011058155">
    <property type="protein sequence ID" value="GFC76813.1"/>
    <property type="molecule type" value="Genomic_DNA"/>
</dbReference>
<accession>A0A699QS45</accession>
<proteinExistence type="predicted"/>
<organism evidence="1">
    <name type="scientific">Tanacetum cinerariifolium</name>
    <name type="common">Dalmatian daisy</name>
    <name type="synonym">Chrysanthemum cinerariifolium</name>
    <dbReference type="NCBI Taxonomy" id="118510"/>
    <lineage>
        <taxon>Eukaryota</taxon>
        <taxon>Viridiplantae</taxon>
        <taxon>Streptophyta</taxon>
        <taxon>Embryophyta</taxon>
        <taxon>Tracheophyta</taxon>
        <taxon>Spermatophyta</taxon>
        <taxon>Magnoliopsida</taxon>
        <taxon>eudicotyledons</taxon>
        <taxon>Gunneridae</taxon>
        <taxon>Pentapetalae</taxon>
        <taxon>asterids</taxon>
        <taxon>campanulids</taxon>
        <taxon>Asterales</taxon>
        <taxon>Asteraceae</taxon>
        <taxon>Asteroideae</taxon>
        <taxon>Anthemideae</taxon>
        <taxon>Anthemidinae</taxon>
        <taxon>Tanacetum</taxon>
    </lineage>
</organism>
<gene>
    <name evidence="1" type="ORF">Tci_848783</name>
</gene>
<dbReference type="AlphaFoldDB" id="A0A699QS45"/>
<name>A0A699QS45_TANCI</name>
<feature type="non-terminal residue" evidence="1">
    <location>
        <position position="1"/>
    </location>
</feature>
<sequence>SKEKVVVSSDSEGSEADDFSELKKIIALLAKAFNRRKFYSKPTNNNLRTSSTSICQQETRVCQEGHFTKDCKKVKVKDCEYYKTKMLLANKDKDEQVLLAEDQAWMESSSDSDQEINANMVFMAQIEKVLSDSETSSSSADVKISEASSSSADVKISEVSYYLSESESESEFETSEYYDNSTNYSLFVNNDDDQEIFHDAIDSTSENFIENHIDS</sequence>
<comment type="caution">
    <text evidence="1">The sequence shown here is derived from an EMBL/GenBank/DDBJ whole genome shotgun (WGS) entry which is preliminary data.</text>
</comment>
<evidence type="ECO:0000313" key="1">
    <source>
        <dbReference type="EMBL" id="GFC76813.1"/>
    </source>
</evidence>
<protein>
    <recommendedName>
        <fullName evidence="2">CCHC-type domain-containing protein</fullName>
    </recommendedName>
</protein>
<evidence type="ECO:0008006" key="2">
    <source>
        <dbReference type="Google" id="ProtNLM"/>
    </source>
</evidence>